<evidence type="ECO:0000313" key="3">
    <source>
        <dbReference type="EMBL" id="CAA9246333.1"/>
    </source>
</evidence>
<dbReference type="AlphaFoldDB" id="A0A6J4ICF0"/>
<dbReference type="InterPro" id="IPR011006">
    <property type="entry name" value="CheY-like_superfamily"/>
</dbReference>
<dbReference type="SMART" id="SM00448">
    <property type="entry name" value="REC"/>
    <property type="match status" value="1"/>
</dbReference>
<dbReference type="Gene3D" id="3.40.50.2300">
    <property type="match status" value="1"/>
</dbReference>
<sequence length="148" mass="16324">MPDKLILLVEDNADDVKLALRALKMHRVTNPVVVARDGVEALDYLLGPGSGTPEKPRPALVLLDLKLPRVDGLETLQRLRADARTHSLPVVVLTTSTEESDLRASYRLGANSYLAKPVDYETFTQLVGRLAAYWLHLNVTPNEPDSSL</sequence>
<dbReference type="GO" id="GO:0000160">
    <property type="term" value="P:phosphorelay signal transduction system"/>
    <property type="evidence" value="ECO:0007669"/>
    <property type="project" value="InterPro"/>
</dbReference>
<dbReference type="InterPro" id="IPR052893">
    <property type="entry name" value="TCS_response_regulator"/>
</dbReference>
<protein>
    <submittedName>
        <fullName evidence="3">Response regulator receiver protein</fullName>
    </submittedName>
</protein>
<dbReference type="Pfam" id="PF00072">
    <property type="entry name" value="Response_reg"/>
    <property type="match status" value="1"/>
</dbReference>
<dbReference type="PROSITE" id="PS50110">
    <property type="entry name" value="RESPONSE_REGULATORY"/>
    <property type="match status" value="1"/>
</dbReference>
<evidence type="ECO:0000259" key="2">
    <source>
        <dbReference type="PROSITE" id="PS50110"/>
    </source>
</evidence>
<gene>
    <name evidence="3" type="ORF">AVDCRST_MAG56-1730</name>
</gene>
<feature type="modified residue" description="4-aspartylphosphate" evidence="1">
    <location>
        <position position="64"/>
    </location>
</feature>
<dbReference type="CDD" id="cd17557">
    <property type="entry name" value="REC_Rcp-like"/>
    <property type="match status" value="1"/>
</dbReference>
<dbReference type="PANTHER" id="PTHR44520:SF1">
    <property type="entry name" value="TWO-COMPONENT SYSTEM REGULATORY PROTEIN"/>
    <property type="match status" value="1"/>
</dbReference>
<reference evidence="3" key="1">
    <citation type="submission" date="2020-02" db="EMBL/GenBank/DDBJ databases">
        <authorList>
            <person name="Meier V. D."/>
        </authorList>
    </citation>
    <scope>NUCLEOTIDE SEQUENCE</scope>
    <source>
        <strain evidence="3">AVDCRST_MAG56</strain>
    </source>
</reference>
<feature type="domain" description="Response regulatory" evidence="2">
    <location>
        <begin position="5"/>
        <end position="131"/>
    </location>
</feature>
<dbReference type="InterPro" id="IPR001789">
    <property type="entry name" value="Sig_transdc_resp-reg_receiver"/>
</dbReference>
<proteinExistence type="predicted"/>
<name>A0A6J4ICF0_9SPHI</name>
<dbReference type="PANTHER" id="PTHR44520">
    <property type="entry name" value="RESPONSE REGULATOR RCP1-RELATED"/>
    <property type="match status" value="1"/>
</dbReference>
<dbReference type="EMBL" id="CADCTQ010000160">
    <property type="protein sequence ID" value="CAA9246333.1"/>
    <property type="molecule type" value="Genomic_DNA"/>
</dbReference>
<keyword evidence="1" id="KW-0597">Phosphoprotein</keyword>
<organism evidence="3">
    <name type="scientific">uncultured Cytophagales bacterium</name>
    <dbReference type="NCBI Taxonomy" id="158755"/>
    <lineage>
        <taxon>Bacteria</taxon>
        <taxon>Pseudomonadati</taxon>
        <taxon>Bacteroidota</taxon>
        <taxon>Sphingobacteriia</taxon>
        <taxon>Sphingobacteriales</taxon>
        <taxon>environmental samples</taxon>
    </lineage>
</organism>
<accession>A0A6J4ICF0</accession>
<evidence type="ECO:0000256" key="1">
    <source>
        <dbReference type="PROSITE-ProRule" id="PRU00169"/>
    </source>
</evidence>
<dbReference type="SUPFAM" id="SSF52172">
    <property type="entry name" value="CheY-like"/>
    <property type="match status" value="1"/>
</dbReference>